<feature type="region of interest" description="Disordered" evidence="1">
    <location>
        <begin position="23"/>
        <end position="51"/>
    </location>
</feature>
<feature type="region of interest" description="Disordered" evidence="1">
    <location>
        <begin position="101"/>
        <end position="129"/>
    </location>
</feature>
<evidence type="ECO:0000259" key="2">
    <source>
        <dbReference type="Pfam" id="PF04471"/>
    </source>
</evidence>
<name>A0ABQ6FPZ3_9CHLR</name>
<keyword evidence="3" id="KW-0255">Endonuclease</keyword>
<dbReference type="InterPro" id="IPR007560">
    <property type="entry name" value="Restrct_endonuc_IV_Mrr"/>
</dbReference>
<dbReference type="InterPro" id="IPR011856">
    <property type="entry name" value="tRNA_endonuc-like_dom_sf"/>
</dbReference>
<dbReference type="Proteomes" id="UP001344906">
    <property type="component" value="Unassembled WGS sequence"/>
</dbReference>
<comment type="caution">
    <text evidence="3">The sequence shown here is derived from an EMBL/GenBank/DDBJ whole genome shotgun (WGS) entry which is preliminary data.</text>
</comment>
<sequence length="537" mass="60781">MARRKNKISMMATLQKEAIRRQKELEKEQTQAAKAAEKARRAYENAQKADQKERARLYAESRIAQVNLQNEQLEQVITSFNTLLTDSLKTDSFIPFETLKQPRNLPSFNPGPLATPEPPPVEHNYRPPEPSGLKKLLPGSKEKYAQEVAKAQDLYAKHRVEHSAREQQRQAKLAELRADFDRHYNDELQKINNQHAEVDKFQQDFDARIPSAVVNYFTMVLAASNYPDNFPQHAKVAYVPESAQLVVEYDFPNFETIPEVGTFKYTKSKDEITKTTRPLTQRKSLYNSIIAQITLRTLYELFKADRKHYIDVIVFNGYTESINKGTGLPLRTCLATVRTSHDIFEKLDLTRVDPLACLQGLNASVSKSPTELAPVRPVLEFDMVDPRFIEEIDVLSDLDQRPNLMELTPGEFESLITNLFQKMGLETRQTQASRDGGVDCVAYDPRPIFGGKVVIQAKRYKHTVGVSAVRDLYGTLQNEGASKGILVTTSGYGKASFEFAEGKPIELLSGSNLLFLLSEHAGIEAKIDTPENWKDPQ</sequence>
<keyword evidence="3" id="KW-0378">Hydrolase</keyword>
<evidence type="ECO:0000313" key="3">
    <source>
        <dbReference type="EMBL" id="GLV54570.1"/>
    </source>
</evidence>
<dbReference type="Gene3D" id="3.40.1350.10">
    <property type="match status" value="1"/>
</dbReference>
<gene>
    <name evidence="3" type="ORF">KDH_14170</name>
</gene>
<dbReference type="InterPro" id="IPR011335">
    <property type="entry name" value="Restrct_endonuc-II-like"/>
</dbReference>
<dbReference type="Pfam" id="PF04471">
    <property type="entry name" value="Mrr_cat"/>
    <property type="match status" value="1"/>
</dbReference>
<dbReference type="PANTHER" id="PTHR30015:SF7">
    <property type="entry name" value="TYPE IV METHYL-DIRECTED RESTRICTION ENZYME ECOKMRR"/>
    <property type="match status" value="1"/>
</dbReference>
<dbReference type="EMBL" id="BSRI01000001">
    <property type="protein sequence ID" value="GLV54570.1"/>
    <property type="molecule type" value="Genomic_DNA"/>
</dbReference>
<evidence type="ECO:0000313" key="4">
    <source>
        <dbReference type="Proteomes" id="UP001344906"/>
    </source>
</evidence>
<dbReference type="SUPFAM" id="SSF52980">
    <property type="entry name" value="Restriction endonuclease-like"/>
    <property type="match status" value="1"/>
</dbReference>
<feature type="domain" description="Restriction endonuclease type IV Mrr" evidence="2">
    <location>
        <begin position="405"/>
        <end position="514"/>
    </location>
</feature>
<protein>
    <submittedName>
        <fullName evidence="3">Restriction endonuclease</fullName>
    </submittedName>
</protein>
<proteinExistence type="predicted"/>
<keyword evidence="4" id="KW-1185">Reference proteome</keyword>
<accession>A0ABQ6FPZ3</accession>
<dbReference type="PANTHER" id="PTHR30015">
    <property type="entry name" value="MRR RESTRICTION SYSTEM PROTEIN"/>
    <property type="match status" value="1"/>
</dbReference>
<reference evidence="3 4" key="1">
    <citation type="submission" date="2023-02" db="EMBL/GenBank/DDBJ databases">
        <title>Dictyobacter halimunensis sp. nov., a new member of the class Ktedonobacteria from forest soil in a geothermal area.</title>
        <authorList>
            <person name="Rachmania M.K."/>
            <person name="Ningsih F."/>
            <person name="Sakai Y."/>
            <person name="Yabe S."/>
            <person name="Yokota A."/>
            <person name="Sjamsuridzal W."/>
        </authorList>
    </citation>
    <scope>NUCLEOTIDE SEQUENCE [LARGE SCALE GENOMIC DNA]</scope>
    <source>
        <strain evidence="3 4">S3.2.2.5</strain>
    </source>
</reference>
<evidence type="ECO:0000256" key="1">
    <source>
        <dbReference type="SAM" id="MobiDB-lite"/>
    </source>
</evidence>
<organism evidence="3 4">
    <name type="scientific">Dictyobacter halimunensis</name>
    <dbReference type="NCBI Taxonomy" id="3026934"/>
    <lineage>
        <taxon>Bacteria</taxon>
        <taxon>Bacillati</taxon>
        <taxon>Chloroflexota</taxon>
        <taxon>Ktedonobacteria</taxon>
        <taxon>Ktedonobacterales</taxon>
        <taxon>Dictyobacteraceae</taxon>
        <taxon>Dictyobacter</taxon>
    </lineage>
</organism>
<keyword evidence="3" id="KW-0540">Nuclease</keyword>
<dbReference type="GO" id="GO:0004519">
    <property type="term" value="F:endonuclease activity"/>
    <property type="evidence" value="ECO:0007669"/>
    <property type="project" value="UniProtKB-KW"/>
</dbReference>
<dbReference type="InterPro" id="IPR052906">
    <property type="entry name" value="Type_IV_Methyl-Rstrct_Enzyme"/>
</dbReference>